<dbReference type="InterPro" id="IPR027417">
    <property type="entry name" value="P-loop_NTPase"/>
</dbReference>
<evidence type="ECO:0000256" key="8">
    <source>
        <dbReference type="ARBA" id="ARBA00023235"/>
    </source>
</evidence>
<dbReference type="Gene3D" id="1.10.486.10">
    <property type="entry name" value="PCRA, domain 4"/>
    <property type="match status" value="1"/>
</dbReference>
<dbReference type="GO" id="GO:0003677">
    <property type="term" value="F:DNA binding"/>
    <property type="evidence" value="ECO:0007669"/>
    <property type="project" value="UniProtKB-KW"/>
</dbReference>
<dbReference type="Gene3D" id="1.10.10.160">
    <property type="match status" value="1"/>
</dbReference>
<gene>
    <name evidence="16" type="ORF">MNBD_GAMMA07-1160</name>
</gene>
<accession>A0A3B0WUI6</accession>
<feature type="compositionally biased region" description="Polar residues" evidence="13">
    <location>
        <begin position="1"/>
        <end position="20"/>
    </location>
</feature>
<evidence type="ECO:0000256" key="13">
    <source>
        <dbReference type="SAM" id="MobiDB-lite"/>
    </source>
</evidence>
<dbReference type="EC" id="5.6.2.4" evidence="10"/>
<dbReference type="SUPFAM" id="SSF52540">
    <property type="entry name" value="P-loop containing nucleoside triphosphate hydrolases"/>
    <property type="match status" value="1"/>
</dbReference>
<feature type="coiled-coil region" evidence="12">
    <location>
        <begin position="514"/>
        <end position="580"/>
    </location>
</feature>
<dbReference type="InterPro" id="IPR005752">
    <property type="entry name" value="Helicase_Rep"/>
</dbReference>
<dbReference type="InterPro" id="IPR014016">
    <property type="entry name" value="UvrD-like_ATP-bd"/>
</dbReference>
<keyword evidence="3" id="KW-0547">Nucleotide-binding</keyword>
<dbReference type="PROSITE" id="PS51198">
    <property type="entry name" value="UVRD_HELICASE_ATP_BIND"/>
    <property type="match status" value="1"/>
</dbReference>
<dbReference type="Gene3D" id="3.40.50.300">
    <property type="entry name" value="P-loop containing nucleotide triphosphate hydrolases"/>
    <property type="match status" value="2"/>
</dbReference>
<dbReference type="PROSITE" id="PS51217">
    <property type="entry name" value="UVRD_HELICASE_CTER"/>
    <property type="match status" value="1"/>
</dbReference>
<evidence type="ECO:0000256" key="6">
    <source>
        <dbReference type="ARBA" id="ARBA00022840"/>
    </source>
</evidence>
<dbReference type="Pfam" id="PF13361">
    <property type="entry name" value="UvrD_C"/>
    <property type="match status" value="1"/>
</dbReference>
<dbReference type="GO" id="GO:0016787">
    <property type="term" value="F:hydrolase activity"/>
    <property type="evidence" value="ECO:0007669"/>
    <property type="project" value="UniProtKB-KW"/>
</dbReference>
<dbReference type="InterPro" id="IPR013986">
    <property type="entry name" value="DExx_box_DNA_helicase_dom_sf"/>
</dbReference>
<dbReference type="GO" id="GO:0043138">
    <property type="term" value="F:3'-5' DNA helicase activity"/>
    <property type="evidence" value="ECO:0007669"/>
    <property type="project" value="UniProtKB-EC"/>
</dbReference>
<dbReference type="GO" id="GO:0000725">
    <property type="term" value="P:recombinational repair"/>
    <property type="evidence" value="ECO:0007669"/>
    <property type="project" value="TreeGrafter"/>
</dbReference>
<dbReference type="EMBL" id="UOFF01000056">
    <property type="protein sequence ID" value="VAW54317.1"/>
    <property type="molecule type" value="Genomic_DNA"/>
</dbReference>
<keyword evidence="2" id="KW-0235">DNA replication</keyword>
<evidence type="ECO:0000313" key="16">
    <source>
        <dbReference type="EMBL" id="VAW54317.1"/>
    </source>
</evidence>
<evidence type="ECO:0000259" key="14">
    <source>
        <dbReference type="PROSITE" id="PS51198"/>
    </source>
</evidence>
<evidence type="ECO:0000259" key="15">
    <source>
        <dbReference type="PROSITE" id="PS51217"/>
    </source>
</evidence>
<dbReference type="NCBIfam" id="TIGR01074">
    <property type="entry name" value="rep"/>
    <property type="match status" value="1"/>
</dbReference>
<feature type="domain" description="UvrD-like helicase ATP-binding" evidence="14">
    <location>
        <begin position="26"/>
        <end position="305"/>
    </location>
</feature>
<keyword evidence="7" id="KW-0238">DNA-binding</keyword>
<evidence type="ECO:0000256" key="7">
    <source>
        <dbReference type="ARBA" id="ARBA00023125"/>
    </source>
</evidence>
<dbReference type="Pfam" id="PF00580">
    <property type="entry name" value="UvrD-helicase"/>
    <property type="match status" value="1"/>
</dbReference>
<evidence type="ECO:0000256" key="10">
    <source>
        <dbReference type="ARBA" id="ARBA00034808"/>
    </source>
</evidence>
<feature type="domain" description="UvrD-like helicase C-terminal" evidence="15">
    <location>
        <begin position="306"/>
        <end position="585"/>
    </location>
</feature>
<proteinExistence type="inferred from homology"/>
<dbReference type="InterPro" id="IPR000212">
    <property type="entry name" value="DNA_helicase_UvrD/REP"/>
</dbReference>
<feature type="region of interest" description="Disordered" evidence="13">
    <location>
        <begin position="1"/>
        <end position="24"/>
    </location>
</feature>
<dbReference type="AlphaFoldDB" id="A0A3B0WUI6"/>
<dbReference type="GO" id="GO:0005829">
    <property type="term" value="C:cytosol"/>
    <property type="evidence" value="ECO:0007669"/>
    <property type="project" value="TreeGrafter"/>
</dbReference>
<dbReference type="HAMAP" id="MF_01920">
    <property type="entry name" value="Helicase_Rep"/>
    <property type="match status" value="1"/>
</dbReference>
<dbReference type="PANTHER" id="PTHR11070">
    <property type="entry name" value="UVRD / RECB / PCRA DNA HELICASE FAMILY MEMBER"/>
    <property type="match status" value="1"/>
</dbReference>
<dbReference type="GO" id="GO:0005524">
    <property type="term" value="F:ATP binding"/>
    <property type="evidence" value="ECO:0007669"/>
    <property type="project" value="UniProtKB-KW"/>
</dbReference>
<evidence type="ECO:0000256" key="12">
    <source>
        <dbReference type="SAM" id="Coils"/>
    </source>
</evidence>
<comment type="similarity">
    <text evidence="1">Belongs to the helicase family. UvrD subfamily.</text>
</comment>
<reference evidence="16" key="1">
    <citation type="submission" date="2018-06" db="EMBL/GenBank/DDBJ databases">
        <authorList>
            <person name="Zhirakovskaya E."/>
        </authorList>
    </citation>
    <scope>NUCLEOTIDE SEQUENCE</scope>
</reference>
<evidence type="ECO:0000256" key="2">
    <source>
        <dbReference type="ARBA" id="ARBA00022705"/>
    </source>
</evidence>
<keyword evidence="12" id="KW-0175">Coiled coil</keyword>
<dbReference type="CDD" id="cd17932">
    <property type="entry name" value="DEXQc_UvrD"/>
    <property type="match status" value="1"/>
</dbReference>
<keyword evidence="4" id="KW-0378">Hydrolase</keyword>
<dbReference type="CDD" id="cd18807">
    <property type="entry name" value="SF1_C_UvrD"/>
    <property type="match status" value="1"/>
</dbReference>
<evidence type="ECO:0000256" key="5">
    <source>
        <dbReference type="ARBA" id="ARBA00022806"/>
    </source>
</evidence>
<name>A0A3B0WUI6_9ZZZZ</name>
<evidence type="ECO:0000256" key="9">
    <source>
        <dbReference type="ARBA" id="ARBA00034617"/>
    </source>
</evidence>
<organism evidence="16">
    <name type="scientific">hydrothermal vent metagenome</name>
    <dbReference type="NCBI Taxonomy" id="652676"/>
    <lineage>
        <taxon>unclassified sequences</taxon>
        <taxon>metagenomes</taxon>
        <taxon>ecological metagenomes</taxon>
    </lineage>
</organism>
<keyword evidence="5 16" id="KW-0347">Helicase</keyword>
<evidence type="ECO:0000256" key="1">
    <source>
        <dbReference type="ARBA" id="ARBA00009922"/>
    </source>
</evidence>
<keyword evidence="6" id="KW-0067">ATP-binding</keyword>
<comment type="catalytic activity">
    <reaction evidence="9">
        <text>Couples ATP hydrolysis with the unwinding of duplex DNA by translocating in the 3'-5' direction.</text>
        <dbReference type="EC" id="5.6.2.4"/>
    </reaction>
</comment>
<evidence type="ECO:0000256" key="11">
    <source>
        <dbReference type="ARBA" id="ARBA00048988"/>
    </source>
</evidence>
<dbReference type="PANTHER" id="PTHR11070:SF64">
    <property type="entry name" value="ATP-DEPENDENT DNA HELICASE REP"/>
    <property type="match status" value="1"/>
</dbReference>
<sequence>MSDFSQNSKLNPKSSSNFNADSHPLAGLNKEQRAAVEYISGPMLVLAGAGSGKTRVITQKIAYLIRDCGIKPIHIAALTFTNKAAREMKSRVKSLLGRGETRGLIVSTFHNLGLRILGLEHKHLGYKSGFSVFDSTDVLVLIKGLYASESLSNVDDAEEARWAISRWKNDFVSPEQAIANAENDLDIKHAMLYSRYQRQLKAYNAFDFDDLILQPVLLFQQHPDVLTKWQNRIHYLLVDEYQDTNASQYQLVTLLLSNHGRLTAVGDDDQSVYSWRGARPENLALLNEDYPKLKLIKLEQNYRSTSRILKCANHLIQNNPHTFEKQLWSDLGMGENIRIIECPGADGEAERVIVELNTHKFQKRSKLGDYAILYRGNHQSRLFEKYLREMQIPYVVSGGTSFFERPEVKDIMGYLRLLANQDDDTAFLRIINTPRREIGGSTLEKLGEYANARDVSLFEACFEMGLSTILNERSVNKLQNFTNWINLVSDNAERGDPVEVIKDLIKDIGYQDWLEEQCSEIKTAEKRMENVHELTDWLARLYKDEKGKNLGELVAHMSLMDILERNKEEAKEDAVSLMTLHAAKGLEFPYVFMVGVEEESLPHRNSIMEENIDEERRLAYVGITRAQKELTITYAKKRRRYGEDIDCEPSRFLSELPKEDIDWEGGGHEVDKVAAKERGRNHLAALKDMLE</sequence>
<dbReference type="GO" id="GO:0006260">
    <property type="term" value="P:DNA replication"/>
    <property type="evidence" value="ECO:0007669"/>
    <property type="project" value="UniProtKB-KW"/>
</dbReference>
<evidence type="ECO:0000256" key="4">
    <source>
        <dbReference type="ARBA" id="ARBA00022801"/>
    </source>
</evidence>
<protein>
    <recommendedName>
        <fullName evidence="10">DNA 3'-5' helicase</fullName>
        <ecNumber evidence="10">5.6.2.4</ecNumber>
    </recommendedName>
</protein>
<dbReference type="InterPro" id="IPR014017">
    <property type="entry name" value="DNA_helicase_UvrD-like_C"/>
</dbReference>
<comment type="catalytic activity">
    <reaction evidence="11">
        <text>ATP + H2O = ADP + phosphate + H(+)</text>
        <dbReference type="Rhea" id="RHEA:13065"/>
        <dbReference type="ChEBI" id="CHEBI:15377"/>
        <dbReference type="ChEBI" id="CHEBI:15378"/>
        <dbReference type="ChEBI" id="CHEBI:30616"/>
        <dbReference type="ChEBI" id="CHEBI:43474"/>
        <dbReference type="ChEBI" id="CHEBI:456216"/>
        <dbReference type="EC" id="5.6.2.4"/>
    </reaction>
</comment>
<evidence type="ECO:0000256" key="3">
    <source>
        <dbReference type="ARBA" id="ARBA00022741"/>
    </source>
</evidence>
<keyword evidence="8" id="KW-0413">Isomerase</keyword>